<evidence type="ECO:0000256" key="1">
    <source>
        <dbReference type="ARBA" id="ARBA00022527"/>
    </source>
</evidence>
<name>A0A5D0NYE9_9ACTN</name>
<sequence>MGTEDVVRTTGRVVEAARAGEAARAAEAARVGEAGRAPRRARRRGGGAVGESRDPTVIGEVTLPGTRRAVGHARNFVRDAVLGKNAGSPDAAGRTGIDYGDVDETVLDDIVMVVSETVANAITHTASGLDGGSVTVLLAAVDGRYRLEVGDDGAADGKPHVKDEIGAETGRGMRIVDALASRWGVRADGPRTVVWAEFPAPVKTPAPLTDPD</sequence>
<evidence type="ECO:0000313" key="5">
    <source>
        <dbReference type="Proteomes" id="UP000323380"/>
    </source>
</evidence>
<dbReference type="SUPFAM" id="SSF55874">
    <property type="entry name" value="ATPase domain of HSP90 chaperone/DNA topoisomerase II/histidine kinase"/>
    <property type="match status" value="1"/>
</dbReference>
<keyword evidence="5" id="KW-1185">Reference proteome</keyword>
<reference evidence="4 5" key="1">
    <citation type="submission" date="2019-08" db="EMBL/GenBank/DDBJ databases">
        <title>Actinomadura sp. nov. CYP1-5 isolated from mountain soil.</title>
        <authorList>
            <person name="Songsumanus A."/>
            <person name="Kuncharoen N."/>
            <person name="Kudo T."/>
            <person name="Yuki M."/>
            <person name="Igarashi Y."/>
            <person name="Tanasupawat S."/>
        </authorList>
    </citation>
    <scope>NUCLEOTIDE SEQUENCE [LARGE SCALE GENOMIC DNA]</scope>
    <source>
        <strain evidence="4 5">JCM 14158</strain>
    </source>
</reference>
<comment type="caution">
    <text evidence="4">The sequence shown here is derived from an EMBL/GenBank/DDBJ whole genome shotgun (WGS) entry which is preliminary data.</text>
</comment>
<dbReference type="EMBL" id="VSFG01000001">
    <property type="protein sequence ID" value="TYB49610.1"/>
    <property type="molecule type" value="Genomic_DNA"/>
</dbReference>
<dbReference type="Proteomes" id="UP000323380">
    <property type="component" value="Unassembled WGS sequence"/>
</dbReference>
<dbReference type="PANTHER" id="PTHR35526:SF3">
    <property type="entry name" value="ANTI-SIGMA-F FACTOR RSBW"/>
    <property type="match status" value="1"/>
</dbReference>
<keyword evidence="1" id="KW-0723">Serine/threonine-protein kinase</keyword>
<accession>A0A5D0NYE9</accession>
<dbReference type="CDD" id="cd16936">
    <property type="entry name" value="HATPase_RsbW-like"/>
    <property type="match status" value="1"/>
</dbReference>
<protein>
    <submittedName>
        <fullName evidence="4">ATP-binding protein</fullName>
    </submittedName>
</protein>
<evidence type="ECO:0000259" key="3">
    <source>
        <dbReference type="Pfam" id="PF13581"/>
    </source>
</evidence>
<keyword evidence="4" id="KW-0547">Nucleotide-binding</keyword>
<dbReference type="GO" id="GO:0004674">
    <property type="term" value="F:protein serine/threonine kinase activity"/>
    <property type="evidence" value="ECO:0007669"/>
    <property type="project" value="UniProtKB-KW"/>
</dbReference>
<dbReference type="InterPro" id="IPR050267">
    <property type="entry name" value="Anti-sigma-factor_SerPK"/>
</dbReference>
<dbReference type="InterPro" id="IPR036890">
    <property type="entry name" value="HATPase_C_sf"/>
</dbReference>
<feature type="domain" description="Histidine kinase/HSP90-like ATPase" evidence="3">
    <location>
        <begin position="102"/>
        <end position="196"/>
    </location>
</feature>
<dbReference type="Gene3D" id="3.30.565.10">
    <property type="entry name" value="Histidine kinase-like ATPase, C-terminal domain"/>
    <property type="match status" value="1"/>
</dbReference>
<feature type="region of interest" description="Disordered" evidence="2">
    <location>
        <begin position="30"/>
        <end position="55"/>
    </location>
</feature>
<gene>
    <name evidence="4" type="ORF">FXF69_11210</name>
</gene>
<organism evidence="4 5">
    <name type="scientific">Actinomadura chibensis</name>
    <dbReference type="NCBI Taxonomy" id="392828"/>
    <lineage>
        <taxon>Bacteria</taxon>
        <taxon>Bacillati</taxon>
        <taxon>Actinomycetota</taxon>
        <taxon>Actinomycetes</taxon>
        <taxon>Streptosporangiales</taxon>
        <taxon>Thermomonosporaceae</taxon>
        <taxon>Actinomadura</taxon>
    </lineage>
</organism>
<dbReference type="InterPro" id="IPR003594">
    <property type="entry name" value="HATPase_dom"/>
</dbReference>
<evidence type="ECO:0000256" key="2">
    <source>
        <dbReference type="SAM" id="MobiDB-lite"/>
    </source>
</evidence>
<evidence type="ECO:0000313" key="4">
    <source>
        <dbReference type="EMBL" id="TYB49610.1"/>
    </source>
</evidence>
<dbReference type="GO" id="GO:0005524">
    <property type="term" value="F:ATP binding"/>
    <property type="evidence" value="ECO:0007669"/>
    <property type="project" value="UniProtKB-KW"/>
</dbReference>
<dbReference type="RefSeq" id="WP_148344202.1">
    <property type="nucleotide sequence ID" value="NZ_VSFG01000001.1"/>
</dbReference>
<dbReference type="AlphaFoldDB" id="A0A5D0NYE9"/>
<keyword evidence="1" id="KW-0418">Kinase</keyword>
<proteinExistence type="predicted"/>
<keyword evidence="1" id="KW-0808">Transferase</keyword>
<dbReference type="STRING" id="1220554.GCA_001552135_03525"/>
<dbReference type="Pfam" id="PF13581">
    <property type="entry name" value="HATPase_c_2"/>
    <property type="match status" value="1"/>
</dbReference>
<keyword evidence="4" id="KW-0067">ATP-binding</keyword>
<dbReference type="PANTHER" id="PTHR35526">
    <property type="entry name" value="ANTI-SIGMA-F FACTOR RSBW-RELATED"/>
    <property type="match status" value="1"/>
</dbReference>